<dbReference type="EMBL" id="CADEAL010002641">
    <property type="protein sequence ID" value="CAB1441413.1"/>
    <property type="molecule type" value="Genomic_DNA"/>
</dbReference>
<organism evidence="2 3">
    <name type="scientific">Pleuronectes platessa</name>
    <name type="common">European plaice</name>
    <dbReference type="NCBI Taxonomy" id="8262"/>
    <lineage>
        <taxon>Eukaryota</taxon>
        <taxon>Metazoa</taxon>
        <taxon>Chordata</taxon>
        <taxon>Craniata</taxon>
        <taxon>Vertebrata</taxon>
        <taxon>Euteleostomi</taxon>
        <taxon>Actinopterygii</taxon>
        <taxon>Neopterygii</taxon>
        <taxon>Teleostei</taxon>
        <taxon>Neoteleostei</taxon>
        <taxon>Acanthomorphata</taxon>
        <taxon>Carangaria</taxon>
        <taxon>Pleuronectiformes</taxon>
        <taxon>Pleuronectoidei</taxon>
        <taxon>Pleuronectidae</taxon>
        <taxon>Pleuronectes</taxon>
    </lineage>
</organism>
<evidence type="ECO:0000313" key="3">
    <source>
        <dbReference type="Proteomes" id="UP001153269"/>
    </source>
</evidence>
<dbReference type="Proteomes" id="UP001153269">
    <property type="component" value="Unassembled WGS sequence"/>
</dbReference>
<proteinExistence type="predicted"/>
<keyword evidence="1" id="KW-0732">Signal</keyword>
<gene>
    <name evidence="2" type="ORF">PLEPLA_LOCUS29187</name>
</gene>
<reference evidence="2" key="1">
    <citation type="submission" date="2020-03" db="EMBL/GenBank/DDBJ databases">
        <authorList>
            <person name="Weist P."/>
        </authorList>
    </citation>
    <scope>NUCLEOTIDE SEQUENCE</scope>
</reference>
<evidence type="ECO:0000313" key="2">
    <source>
        <dbReference type="EMBL" id="CAB1441413.1"/>
    </source>
</evidence>
<name>A0A9N7UXP2_PLEPL</name>
<feature type="signal peptide" evidence="1">
    <location>
        <begin position="1"/>
        <end position="49"/>
    </location>
</feature>
<feature type="chain" id="PRO_5040346485" evidence="1">
    <location>
        <begin position="50"/>
        <end position="100"/>
    </location>
</feature>
<dbReference type="AlphaFoldDB" id="A0A9N7UXP2"/>
<protein>
    <submittedName>
        <fullName evidence="2">Uncharacterized protein</fullName>
    </submittedName>
</protein>
<comment type="caution">
    <text evidence="2">The sequence shown here is derived from an EMBL/GenBank/DDBJ whole genome shotgun (WGS) entry which is preliminary data.</text>
</comment>
<keyword evidence="3" id="KW-1185">Reference proteome</keyword>
<sequence length="100" mass="11691">MPPLFTTEVKLSCSRWRDTIPSGVMGGRTQRWWILSLLILFSLLSLTQPIQVRNEEWELLGPDIAAMQRLRNLPEHMFHERLKDSSQQCDTGDRLVRKVD</sequence>
<evidence type="ECO:0000256" key="1">
    <source>
        <dbReference type="SAM" id="SignalP"/>
    </source>
</evidence>
<accession>A0A9N7UXP2</accession>